<protein>
    <submittedName>
        <fullName evidence="2">Beta-glycosidase</fullName>
    </submittedName>
</protein>
<dbReference type="Pfam" id="PF14587">
    <property type="entry name" value="Glyco_hydr_30_2"/>
    <property type="match status" value="1"/>
</dbReference>
<dbReference type="Gene3D" id="3.20.20.80">
    <property type="entry name" value="Glycosidases"/>
    <property type="match status" value="1"/>
</dbReference>
<keyword evidence="2" id="KW-0326">Glycosidase</keyword>
<dbReference type="InterPro" id="IPR039743">
    <property type="entry name" value="6GAL/EXGAL"/>
</dbReference>
<dbReference type="PANTHER" id="PTHR42767">
    <property type="entry name" value="ENDO-BETA-1,6-GALACTANASE"/>
    <property type="match status" value="1"/>
</dbReference>
<dbReference type="Proteomes" id="UP000284916">
    <property type="component" value="Unassembled WGS sequence"/>
</dbReference>
<dbReference type="PROSITE" id="PS51257">
    <property type="entry name" value="PROKAR_LIPOPROTEIN"/>
    <property type="match status" value="1"/>
</dbReference>
<dbReference type="GO" id="GO:0004553">
    <property type="term" value="F:hydrolase activity, hydrolyzing O-glycosyl compounds"/>
    <property type="evidence" value="ECO:0007669"/>
    <property type="project" value="InterPro"/>
</dbReference>
<evidence type="ECO:0000259" key="1">
    <source>
        <dbReference type="Pfam" id="PF14587"/>
    </source>
</evidence>
<dbReference type="InterPro" id="IPR017853">
    <property type="entry name" value="GH"/>
</dbReference>
<dbReference type="AlphaFoldDB" id="A0A415JCI3"/>
<gene>
    <name evidence="2" type="ORF">DW035_01670</name>
</gene>
<name>A0A415JCI3_9BACT</name>
<accession>A0A415JCI3</accession>
<comment type="caution">
    <text evidence="2">The sequence shown here is derived from an EMBL/GenBank/DDBJ whole genome shotgun (WGS) entry which is preliminary data.</text>
</comment>
<proteinExistence type="predicted"/>
<feature type="domain" description="Endo-beta-1,6-galactanase-like" evidence="1">
    <location>
        <begin position="38"/>
        <end position="390"/>
    </location>
</feature>
<dbReference type="EMBL" id="QROI01000002">
    <property type="protein sequence ID" value="RHL18665.1"/>
    <property type="molecule type" value="Genomic_DNA"/>
</dbReference>
<keyword evidence="2" id="KW-0378">Hydrolase</keyword>
<dbReference type="PANTHER" id="PTHR42767:SF1">
    <property type="entry name" value="ENDO-BETA-1,6-GALACTANASE-LIKE DOMAIN-CONTAINING PROTEIN"/>
    <property type="match status" value="1"/>
</dbReference>
<evidence type="ECO:0000313" key="3">
    <source>
        <dbReference type="Proteomes" id="UP000284916"/>
    </source>
</evidence>
<dbReference type="InterPro" id="IPR013780">
    <property type="entry name" value="Glyco_hydro_b"/>
</dbReference>
<dbReference type="InterPro" id="IPR039514">
    <property type="entry name" value="6GAL-like"/>
</dbReference>
<dbReference type="RefSeq" id="WP_118441084.1">
    <property type="nucleotide sequence ID" value="NZ_CAUWCJ010000001.1"/>
</dbReference>
<reference evidence="2 3" key="1">
    <citation type="submission" date="2018-08" db="EMBL/GenBank/DDBJ databases">
        <title>A genome reference for cultivated species of the human gut microbiota.</title>
        <authorList>
            <person name="Zou Y."/>
            <person name="Xue W."/>
            <person name="Luo G."/>
        </authorList>
    </citation>
    <scope>NUCLEOTIDE SEQUENCE [LARGE SCALE GENOMIC DNA]</scope>
    <source>
        <strain evidence="2 3">AF39-11</strain>
    </source>
</reference>
<dbReference type="Gene3D" id="2.60.40.1180">
    <property type="entry name" value="Golgi alpha-mannosidase II"/>
    <property type="match status" value="1"/>
</dbReference>
<sequence>MKGYSIILGLLALAACSDNTPENPEEGGDSGEIVSVEKSVTVDAGQTFQKMVGFGASDCWTPAYIGKYWTSGRDRISELLFSSEIVDGQPKGIGLSMWRVNLGGGSTEQGDESGIVDKSRRAESYLTDNLSLDWTHCEGQRYFMSRAKEFGVNNYVLFSNTPPVQYTLNGKGFSQNGGSANLKADCYDDFAAYMAEVAKHYVDEGFSVSHISPVNEPQYNWDGNGQEGSGWKNDEIAKLARELDSQLTQKGLSTNILLGESGDWEYLYKVKDDANRSNVLSAFFSTSSSAYVGDLSHVKNLICGHSYWTDGTWDGMREVRKKVAETATQYGVEVWQSEWSMLGDNYSSSEFVGYEAASEMDIALYMSKVIHNDLTVANVTSWNYWVAMDVSRWGQKNRFLLISLTPKGWAGDKESVDNLEEEGSFNATATLWVLGNYSRFIRPDYQRISVTLNESMSFFGSAWISPQQDCIVAVYTNLSSKGVRLNETRQNWPGELKSIKTYTTSANKQLVEKVLETEDSVVLDAESVTTVVYELK</sequence>
<evidence type="ECO:0000313" key="2">
    <source>
        <dbReference type="EMBL" id="RHL18665.1"/>
    </source>
</evidence>
<organism evidence="2 3">
    <name type="scientific">Phocaeicola plebeius</name>
    <dbReference type="NCBI Taxonomy" id="310297"/>
    <lineage>
        <taxon>Bacteria</taxon>
        <taxon>Pseudomonadati</taxon>
        <taxon>Bacteroidota</taxon>
        <taxon>Bacteroidia</taxon>
        <taxon>Bacteroidales</taxon>
        <taxon>Bacteroidaceae</taxon>
        <taxon>Phocaeicola</taxon>
    </lineage>
</organism>
<dbReference type="SUPFAM" id="SSF51445">
    <property type="entry name" value="(Trans)glycosidases"/>
    <property type="match status" value="1"/>
</dbReference>